<feature type="region of interest" description="Disordered" evidence="1">
    <location>
        <begin position="1135"/>
        <end position="1233"/>
    </location>
</feature>
<evidence type="ECO:0000313" key="4">
    <source>
        <dbReference type="Proteomes" id="UP000006039"/>
    </source>
</evidence>
<feature type="region of interest" description="Disordered" evidence="1">
    <location>
        <begin position="689"/>
        <end position="752"/>
    </location>
</feature>
<feature type="compositionally biased region" description="Acidic residues" evidence="1">
    <location>
        <begin position="1223"/>
        <end position="1233"/>
    </location>
</feature>
<name>J3NJY9_GAET3</name>
<dbReference type="eggNOG" id="ENOG502QQV3">
    <property type="taxonomic scope" value="Eukaryota"/>
</dbReference>
<organism evidence="2">
    <name type="scientific">Gaeumannomyces tritici (strain R3-111a-1)</name>
    <name type="common">Wheat and barley take-all root rot fungus</name>
    <name type="synonym">Gaeumannomyces graminis var. tritici</name>
    <dbReference type="NCBI Taxonomy" id="644352"/>
    <lineage>
        <taxon>Eukaryota</taxon>
        <taxon>Fungi</taxon>
        <taxon>Dikarya</taxon>
        <taxon>Ascomycota</taxon>
        <taxon>Pezizomycotina</taxon>
        <taxon>Sordariomycetes</taxon>
        <taxon>Sordariomycetidae</taxon>
        <taxon>Magnaporthales</taxon>
        <taxon>Magnaporthaceae</taxon>
        <taxon>Gaeumannomyces</taxon>
    </lineage>
</organism>
<feature type="compositionally biased region" description="Low complexity" evidence="1">
    <location>
        <begin position="1135"/>
        <end position="1150"/>
    </location>
</feature>
<reference evidence="2" key="2">
    <citation type="submission" date="2010-07" db="EMBL/GenBank/DDBJ databases">
        <authorList>
            <consortium name="The Broad Institute Genome Sequencing Platform"/>
            <consortium name="Broad Institute Genome Sequencing Center for Infectious Disease"/>
            <person name="Ma L.-J."/>
            <person name="Dead R."/>
            <person name="Young S."/>
            <person name="Zeng Q."/>
            <person name="Koehrsen M."/>
            <person name="Alvarado L."/>
            <person name="Berlin A."/>
            <person name="Chapman S.B."/>
            <person name="Chen Z."/>
            <person name="Freedman E."/>
            <person name="Gellesch M."/>
            <person name="Goldberg J."/>
            <person name="Griggs A."/>
            <person name="Gujja S."/>
            <person name="Heilman E.R."/>
            <person name="Heiman D."/>
            <person name="Hepburn T."/>
            <person name="Howarth C."/>
            <person name="Jen D."/>
            <person name="Larson L."/>
            <person name="Mehta T."/>
            <person name="Neiman D."/>
            <person name="Pearson M."/>
            <person name="Roberts A."/>
            <person name="Saif S."/>
            <person name="Shea T."/>
            <person name="Shenoy N."/>
            <person name="Sisk P."/>
            <person name="Stolte C."/>
            <person name="Sykes S."/>
            <person name="Walk T."/>
            <person name="White J."/>
            <person name="Yandava C."/>
            <person name="Haas B."/>
            <person name="Nusbaum C."/>
            <person name="Birren B."/>
        </authorList>
    </citation>
    <scope>NUCLEOTIDE SEQUENCE</scope>
    <source>
        <strain evidence="2">R3-111a-1</strain>
    </source>
</reference>
<dbReference type="Proteomes" id="UP000006039">
    <property type="component" value="Unassembled WGS sequence"/>
</dbReference>
<evidence type="ECO:0000256" key="1">
    <source>
        <dbReference type="SAM" id="MobiDB-lite"/>
    </source>
</evidence>
<gene>
    <name evidence="3" type="primary">20342029</name>
    <name evidence="2" type="ORF">GGTG_01571</name>
</gene>
<feature type="compositionally biased region" description="Low complexity" evidence="1">
    <location>
        <begin position="956"/>
        <end position="966"/>
    </location>
</feature>
<feature type="compositionally biased region" description="Basic and acidic residues" evidence="1">
    <location>
        <begin position="1041"/>
        <end position="1057"/>
    </location>
</feature>
<dbReference type="GeneID" id="20342029"/>
<feature type="compositionally biased region" description="Polar residues" evidence="1">
    <location>
        <begin position="548"/>
        <end position="565"/>
    </location>
</feature>
<dbReference type="EnsemblFungi" id="EJT81593">
    <property type="protein sequence ID" value="EJT81593"/>
    <property type="gene ID" value="GGTG_01571"/>
</dbReference>
<proteinExistence type="predicted"/>
<dbReference type="RefSeq" id="XP_009217602.1">
    <property type="nucleotide sequence ID" value="XM_009219338.1"/>
</dbReference>
<dbReference type="OrthoDB" id="5144858at2759"/>
<dbReference type="HOGENOM" id="CLU_266972_0_0_1"/>
<feature type="compositionally biased region" description="Polar residues" evidence="1">
    <location>
        <begin position="980"/>
        <end position="992"/>
    </location>
</feature>
<reference evidence="4" key="1">
    <citation type="submission" date="2010-07" db="EMBL/GenBank/DDBJ databases">
        <title>The genome sequence of Gaeumannomyces graminis var. tritici strain R3-111a-1.</title>
        <authorList>
            <consortium name="The Broad Institute Genome Sequencing Platform"/>
            <person name="Ma L.-J."/>
            <person name="Dead R."/>
            <person name="Young S."/>
            <person name="Zeng Q."/>
            <person name="Koehrsen M."/>
            <person name="Alvarado L."/>
            <person name="Berlin A."/>
            <person name="Chapman S.B."/>
            <person name="Chen Z."/>
            <person name="Freedman E."/>
            <person name="Gellesch M."/>
            <person name="Goldberg J."/>
            <person name="Griggs A."/>
            <person name="Gujja S."/>
            <person name="Heilman E.R."/>
            <person name="Heiman D."/>
            <person name="Hepburn T."/>
            <person name="Howarth C."/>
            <person name="Jen D."/>
            <person name="Larson L."/>
            <person name="Mehta T."/>
            <person name="Neiman D."/>
            <person name="Pearson M."/>
            <person name="Roberts A."/>
            <person name="Saif S."/>
            <person name="Shea T."/>
            <person name="Shenoy N."/>
            <person name="Sisk P."/>
            <person name="Stolte C."/>
            <person name="Sykes S."/>
            <person name="Walk T."/>
            <person name="White J."/>
            <person name="Yandava C."/>
            <person name="Haas B."/>
            <person name="Nusbaum C."/>
            <person name="Birren B."/>
        </authorList>
    </citation>
    <scope>NUCLEOTIDE SEQUENCE [LARGE SCALE GENOMIC DNA]</scope>
    <source>
        <strain evidence="4">R3-111a-1</strain>
    </source>
</reference>
<dbReference type="AlphaFoldDB" id="J3NJY9"/>
<protein>
    <recommendedName>
        <fullName evidence="5">Pt repeat family protein</fullName>
    </recommendedName>
</protein>
<sequence>MAPAAIPTTAPALSPIIEEVACGPEAPPLAVRVQVHFADPLVRDAHHPYTRDYASSDALSPTKRLCKGLVRRIEHCSEELITRRDPTALLQRLPGQAPKELRYELVFTVLQPNEVFAHRTFQSYQREPLSQESASEILLATHRMVGLFLRQHDKGFRWTNEPAGDHRYINRLISSSLLSIGEPLPLGCVPPSHFLEDSQTFQFSPGYSIEFSFKSSSQLRKQNEWSRTLSIKSGQDAPLNLSLSENLLWAASEIVNTALGAKKRELDFEHNSCEWLEGPVQCKHFEESALEIEIRLENSLGPVYEHLNRRIFTKLAMFRDAEGEDCFYFLRDVQAGLSRLRNKADEQISQTNDFELRVLELRGPGWRVERPAQFTLDSAVTYSQRSIEAILERVQSGIADLLRGEDAAVHLTAYKRGHLILDKALVARDDGRRPKTPAMPRDIEAEKKALVSRLESQIQQDLDRILKDTCSLDDVSESDSDGESNFKAHMELMQPIEISANTMANPPVKKAMAVSTTPTSTPPRRAFVGVDKPTGPPILDTARPMTPVAQTPRSPVAQTPRSPATQLGEPFTPVSAKSLSRVFPLVPAKYTLGYSRASSDMTLTGSIDEITVHSDAEDDEELQKRPAVVDAEMLSEVDSSGVVPPVTVDIAIPEQAITQADQQSVSDSDSKYSQDEVLASAELEENAVKRSVFSNDPADSVIGEDEAAPVSPQSTRPNTAEGDAPVERLPKSPVTPEPEVKEESGATSLVLHDTNRPLYSSFMSYESSVPSTPGLSQGDESSPRHSLLITPTFLRTLSGAVRPIIVGDIDKEDAGAAYGNSDDEVMEDSPTADRLAMSKRNLQAELAAAGSGLSDEHGFSQSKATFDFESMDGESIIAASGILPQIDEVPTEEEASDCGESSPIAAETKEVASLAIPTLATPATVSDIKMSDAPAEKNPETVPVVESQETAPPIAPVSAAPAADEPVQIADLEKEFGDTASVSSQDSANTTPGGADVRPATPISEALGSPTTPRAILQERNAITPPSPALAPKGRASSDAWEDRDSLQGRDSVDTFRSENGNEEVTESPKTPPTRRKSFSTTTYLGLHQEGMGLGFGLRDTLVAPNHWPDDTDSSAPGWLTAAAAVAEAAAVVAGPATRRTPTTPATPRPLLSTRSSSKGLKVLRPQVVHRHTTSSVNGSATKPPLLKRLPKGARRRTKSSSATAVLGGRKQHFEQDYASSTDQEDDGYETDDGGVMLPRFMMLFASMAVASQVLQH</sequence>
<feature type="region of interest" description="Disordered" evidence="1">
    <location>
        <begin position="765"/>
        <end position="784"/>
    </location>
</feature>
<dbReference type="EMBL" id="GL385395">
    <property type="protein sequence ID" value="EJT81593.1"/>
    <property type="molecule type" value="Genomic_DNA"/>
</dbReference>
<feature type="region of interest" description="Disordered" evidence="1">
    <location>
        <begin position="932"/>
        <end position="1079"/>
    </location>
</feature>
<accession>J3NJY9</accession>
<dbReference type="STRING" id="644352.J3NJY9"/>
<keyword evidence="4" id="KW-1185">Reference proteome</keyword>
<evidence type="ECO:0008006" key="5">
    <source>
        <dbReference type="Google" id="ProtNLM"/>
    </source>
</evidence>
<feature type="compositionally biased region" description="Basic residues" evidence="1">
    <location>
        <begin position="1189"/>
        <end position="1199"/>
    </location>
</feature>
<dbReference type="VEuPathDB" id="FungiDB:GGTG_01571"/>
<feature type="region of interest" description="Disordered" evidence="1">
    <location>
        <begin position="513"/>
        <end position="568"/>
    </location>
</feature>
<reference evidence="3" key="4">
    <citation type="journal article" date="2015" name="G3 (Bethesda)">
        <title>Genome sequences of three phytopathogenic species of the Magnaporthaceae family of fungi.</title>
        <authorList>
            <person name="Okagaki L.H."/>
            <person name="Nunes C.C."/>
            <person name="Sailsbery J."/>
            <person name="Clay B."/>
            <person name="Brown D."/>
            <person name="John T."/>
            <person name="Oh Y."/>
            <person name="Young N."/>
            <person name="Fitzgerald M."/>
            <person name="Haas B.J."/>
            <person name="Zeng Q."/>
            <person name="Young S."/>
            <person name="Adiconis X."/>
            <person name="Fan L."/>
            <person name="Levin J.Z."/>
            <person name="Mitchell T.K."/>
            <person name="Okubara P.A."/>
            <person name="Farman M.L."/>
            <person name="Kohn L.M."/>
            <person name="Birren B."/>
            <person name="Ma L.-J."/>
            <person name="Dean R.A."/>
        </authorList>
    </citation>
    <scope>NUCLEOTIDE SEQUENCE</scope>
    <source>
        <strain evidence="3">R3-111a-1</strain>
    </source>
</reference>
<evidence type="ECO:0000313" key="2">
    <source>
        <dbReference type="EMBL" id="EJT81593.1"/>
    </source>
</evidence>
<reference evidence="3" key="5">
    <citation type="submission" date="2018-04" db="UniProtKB">
        <authorList>
            <consortium name="EnsemblFungi"/>
        </authorList>
    </citation>
    <scope>IDENTIFICATION</scope>
    <source>
        <strain evidence="3">R3-111a-1</strain>
    </source>
</reference>
<feature type="compositionally biased region" description="Polar residues" evidence="1">
    <location>
        <begin position="765"/>
        <end position="780"/>
    </location>
</feature>
<evidence type="ECO:0000313" key="3">
    <source>
        <dbReference type="EnsemblFungi" id="EJT81593"/>
    </source>
</evidence>
<reference evidence="2" key="3">
    <citation type="submission" date="2010-09" db="EMBL/GenBank/DDBJ databases">
        <title>Annotation of Gaeumannomyces graminis var. tritici R3-111a-1.</title>
        <authorList>
            <consortium name="The Broad Institute Genome Sequencing Platform"/>
            <person name="Ma L.-J."/>
            <person name="Dead R."/>
            <person name="Young S.K."/>
            <person name="Zeng Q."/>
            <person name="Gargeya S."/>
            <person name="Fitzgerald M."/>
            <person name="Haas B."/>
            <person name="Abouelleil A."/>
            <person name="Alvarado L."/>
            <person name="Arachchi H.M."/>
            <person name="Berlin A."/>
            <person name="Brown A."/>
            <person name="Chapman S.B."/>
            <person name="Chen Z."/>
            <person name="Dunbar C."/>
            <person name="Freedman E."/>
            <person name="Gearin G."/>
            <person name="Gellesch M."/>
            <person name="Goldberg J."/>
            <person name="Griggs A."/>
            <person name="Gujja S."/>
            <person name="Heiman D."/>
            <person name="Howarth C."/>
            <person name="Larson L."/>
            <person name="Lui A."/>
            <person name="MacDonald P.J.P."/>
            <person name="Mehta T."/>
            <person name="Montmayeur A."/>
            <person name="Murphy C."/>
            <person name="Neiman D."/>
            <person name="Pearson M."/>
            <person name="Priest M."/>
            <person name="Roberts A."/>
            <person name="Saif S."/>
            <person name="Shea T."/>
            <person name="Shenoy N."/>
            <person name="Sisk P."/>
            <person name="Stolte C."/>
            <person name="Sykes S."/>
            <person name="Yandava C."/>
            <person name="Wortman J."/>
            <person name="Nusbaum C."/>
            <person name="Birren B."/>
        </authorList>
    </citation>
    <scope>NUCLEOTIDE SEQUENCE</scope>
    <source>
        <strain evidence="2">R3-111a-1</strain>
    </source>
</reference>